<feature type="region of interest" description="Disordered" evidence="2">
    <location>
        <begin position="1"/>
        <end position="23"/>
    </location>
</feature>
<sequence>MGEALKRREDERQGFEESESVSGAKGACQEVRRDVRQGVRQEVLQRVAVSNKPKVVHQCNNMKVRQEVLKHGCAAGTRKETDRCISNCVRPNKKQHQMCCWFCGKVGHKKVECFAREKSRNMAKKVKKTYTKPKRVEEVSLAKSGLLDEIKDEKSEDGCSSVRSDLQKDQEASSVESGHGVVCDTKGMEIEVRQEVMRDDLQGGKMVMFWSLLCISHEGEKHGVVHISWGEKHIWCESFQELEALSSHYTLLFNRRKGKLSQDEKSMYDGKLKQIQQLFSFAAEMSGIKAESDKGKKIDTKTEGSDDDMKNLHNSSVSKAADMAAGFTNALTGLSVNDIIQRTGGRLESLHSEGVHRLSEMCCFAVTHLLTLGKSMISHANKVQGEDTEALKIEWPEDPTEKAKLIRGKAESMAGFVEAVSNSFITGISDVSETYSAAIKGASTDDDSKDNLLKTSTMEEKANTFNDSLRSDQTTAITKIQEGLQYLSYVVISTSMPSA</sequence>
<accession>A0A8S9JG38</accession>
<dbReference type="InterPro" id="IPR001878">
    <property type="entry name" value="Znf_CCHC"/>
</dbReference>
<keyword evidence="1" id="KW-0479">Metal-binding</keyword>
<keyword evidence="1" id="KW-0862">Zinc</keyword>
<name>A0A8S9JG38_BRACR</name>
<comment type="caution">
    <text evidence="4">The sequence shown here is derived from an EMBL/GenBank/DDBJ whole genome shotgun (WGS) entry which is preliminary data.</text>
</comment>
<feature type="region of interest" description="Disordered" evidence="2">
    <location>
        <begin position="292"/>
        <end position="311"/>
    </location>
</feature>
<organism evidence="4 5">
    <name type="scientific">Brassica cretica</name>
    <name type="common">Mustard</name>
    <dbReference type="NCBI Taxonomy" id="69181"/>
    <lineage>
        <taxon>Eukaryota</taxon>
        <taxon>Viridiplantae</taxon>
        <taxon>Streptophyta</taxon>
        <taxon>Embryophyta</taxon>
        <taxon>Tracheophyta</taxon>
        <taxon>Spermatophyta</taxon>
        <taxon>Magnoliopsida</taxon>
        <taxon>eudicotyledons</taxon>
        <taxon>Gunneridae</taxon>
        <taxon>Pentapetalae</taxon>
        <taxon>rosids</taxon>
        <taxon>malvids</taxon>
        <taxon>Brassicales</taxon>
        <taxon>Brassicaceae</taxon>
        <taxon>Brassiceae</taxon>
        <taxon>Brassica</taxon>
    </lineage>
</organism>
<dbReference type="GO" id="GO:0003676">
    <property type="term" value="F:nucleic acid binding"/>
    <property type="evidence" value="ECO:0007669"/>
    <property type="project" value="InterPro"/>
</dbReference>
<feature type="domain" description="CCHC-type" evidence="3">
    <location>
        <begin position="100"/>
        <end position="113"/>
    </location>
</feature>
<dbReference type="Pfam" id="PF25074">
    <property type="entry name" value="DUF7798"/>
    <property type="match status" value="1"/>
</dbReference>
<keyword evidence="1" id="KW-0863">Zinc-finger</keyword>
<reference evidence="4" key="1">
    <citation type="submission" date="2019-12" db="EMBL/GenBank/DDBJ databases">
        <title>Genome sequencing and annotation of Brassica cretica.</title>
        <authorList>
            <person name="Studholme D.J."/>
            <person name="Sarris P.F."/>
        </authorList>
    </citation>
    <scope>NUCLEOTIDE SEQUENCE</scope>
    <source>
        <strain evidence="4">PFS-001/15</strain>
        <tissue evidence="4">Leaf</tissue>
    </source>
</reference>
<dbReference type="AlphaFoldDB" id="A0A8S9JG38"/>
<dbReference type="InterPro" id="IPR056700">
    <property type="entry name" value="DUF7798"/>
</dbReference>
<dbReference type="GO" id="GO:0008270">
    <property type="term" value="F:zinc ion binding"/>
    <property type="evidence" value="ECO:0007669"/>
    <property type="project" value="UniProtKB-KW"/>
</dbReference>
<evidence type="ECO:0000313" key="4">
    <source>
        <dbReference type="EMBL" id="KAF2580533.1"/>
    </source>
</evidence>
<dbReference type="PANTHER" id="PTHR36011">
    <property type="entry name" value="BAT2 DOMAIN PROTEIN"/>
    <property type="match status" value="1"/>
</dbReference>
<evidence type="ECO:0000259" key="3">
    <source>
        <dbReference type="PROSITE" id="PS50158"/>
    </source>
</evidence>
<evidence type="ECO:0000313" key="5">
    <source>
        <dbReference type="Proteomes" id="UP000712281"/>
    </source>
</evidence>
<evidence type="ECO:0000256" key="2">
    <source>
        <dbReference type="SAM" id="MobiDB-lite"/>
    </source>
</evidence>
<gene>
    <name evidence="4" type="ORF">F2Q68_00003650</name>
</gene>
<evidence type="ECO:0000256" key="1">
    <source>
        <dbReference type="PROSITE-ProRule" id="PRU00047"/>
    </source>
</evidence>
<dbReference type="PROSITE" id="PS50158">
    <property type="entry name" value="ZF_CCHC"/>
    <property type="match status" value="1"/>
</dbReference>
<feature type="compositionally biased region" description="Basic and acidic residues" evidence="2">
    <location>
        <begin position="1"/>
        <end position="15"/>
    </location>
</feature>
<proteinExistence type="predicted"/>
<dbReference type="Proteomes" id="UP000712281">
    <property type="component" value="Unassembled WGS sequence"/>
</dbReference>
<protein>
    <recommendedName>
        <fullName evidence="3">CCHC-type domain-containing protein</fullName>
    </recommendedName>
</protein>
<dbReference type="EMBL" id="QGKW02001660">
    <property type="protein sequence ID" value="KAF2580533.1"/>
    <property type="molecule type" value="Genomic_DNA"/>
</dbReference>
<dbReference type="PANTHER" id="PTHR36011:SF1">
    <property type="entry name" value="BAT2 DOMAIN PROTEIN"/>
    <property type="match status" value="1"/>
</dbReference>